<evidence type="ECO:0000256" key="1">
    <source>
        <dbReference type="SAM" id="SignalP"/>
    </source>
</evidence>
<accession>A0A840B2U1</accession>
<dbReference type="Pfam" id="PF02643">
    <property type="entry name" value="DUF192"/>
    <property type="match status" value="1"/>
</dbReference>
<dbReference type="InterPro" id="IPR003795">
    <property type="entry name" value="DUF192"/>
</dbReference>
<evidence type="ECO:0008006" key="4">
    <source>
        <dbReference type="Google" id="ProtNLM"/>
    </source>
</evidence>
<dbReference type="PANTHER" id="PTHR37953:SF1">
    <property type="entry name" value="UPF0127 PROTEIN MJ1496"/>
    <property type="match status" value="1"/>
</dbReference>
<proteinExistence type="predicted"/>
<dbReference type="PROSITE" id="PS51257">
    <property type="entry name" value="PROKAR_LIPOPROTEIN"/>
    <property type="match status" value="1"/>
</dbReference>
<sequence length="170" mass="17776">MNLRKLGKMGLYATALSLAACTMPANGGNQTAGCKPGTGAGRSAAGLEQVTLCVTSGAKTRAFTVELAQTSMEQARGLMFRTELADNAGMVFPFPEPRMASFWMKNTVIPLDIIFVRTDGTIESIAENTIPYSTIPVSSGEPVGAVLELRGGLSAELGISAGDTVKWTAK</sequence>
<dbReference type="InterPro" id="IPR038695">
    <property type="entry name" value="Saro_0823-like_sf"/>
</dbReference>
<evidence type="ECO:0000313" key="3">
    <source>
        <dbReference type="Proteomes" id="UP000581447"/>
    </source>
</evidence>
<gene>
    <name evidence="2" type="ORF">GGR91_001764</name>
</gene>
<dbReference type="Proteomes" id="UP000581447">
    <property type="component" value="Unassembled WGS sequence"/>
</dbReference>
<dbReference type="PANTHER" id="PTHR37953">
    <property type="entry name" value="UPF0127 PROTEIN MJ1496"/>
    <property type="match status" value="1"/>
</dbReference>
<keyword evidence="1" id="KW-0732">Signal</keyword>
<evidence type="ECO:0000313" key="2">
    <source>
        <dbReference type="EMBL" id="MBB3943506.1"/>
    </source>
</evidence>
<dbReference type="RefSeq" id="WP_246337127.1">
    <property type="nucleotide sequence ID" value="NZ_BAABBG010000005.1"/>
</dbReference>
<comment type="caution">
    <text evidence="2">The sequence shown here is derived from an EMBL/GenBank/DDBJ whole genome shotgun (WGS) entry which is preliminary data.</text>
</comment>
<dbReference type="AlphaFoldDB" id="A0A840B2U1"/>
<organism evidence="2 3">
    <name type="scientific">Sphingorhabdus rigui</name>
    <dbReference type="NCBI Taxonomy" id="1282858"/>
    <lineage>
        <taxon>Bacteria</taxon>
        <taxon>Pseudomonadati</taxon>
        <taxon>Pseudomonadota</taxon>
        <taxon>Alphaproteobacteria</taxon>
        <taxon>Sphingomonadales</taxon>
        <taxon>Sphingomonadaceae</taxon>
        <taxon>Sphingorhabdus</taxon>
    </lineage>
</organism>
<name>A0A840B2U1_9SPHN</name>
<feature type="chain" id="PRO_5032562253" description="DUF192 domain-containing protein" evidence="1">
    <location>
        <begin position="28"/>
        <end position="170"/>
    </location>
</feature>
<dbReference type="Gene3D" id="2.60.120.1140">
    <property type="entry name" value="Protein of unknown function DUF192"/>
    <property type="match status" value="1"/>
</dbReference>
<keyword evidence="3" id="KW-1185">Reference proteome</keyword>
<reference evidence="2 3" key="1">
    <citation type="submission" date="2020-08" db="EMBL/GenBank/DDBJ databases">
        <title>Genomic Encyclopedia of Type Strains, Phase IV (KMG-IV): sequencing the most valuable type-strain genomes for metagenomic binning, comparative biology and taxonomic classification.</title>
        <authorList>
            <person name="Goeker M."/>
        </authorList>
    </citation>
    <scope>NUCLEOTIDE SEQUENCE [LARGE SCALE GENOMIC DNA]</scope>
    <source>
        <strain evidence="2 3">DSM 29050</strain>
    </source>
</reference>
<protein>
    <recommendedName>
        <fullName evidence="4">DUF192 domain-containing protein</fullName>
    </recommendedName>
</protein>
<dbReference type="EMBL" id="JACIEA010000002">
    <property type="protein sequence ID" value="MBB3943506.1"/>
    <property type="molecule type" value="Genomic_DNA"/>
</dbReference>
<feature type="signal peptide" evidence="1">
    <location>
        <begin position="1"/>
        <end position="27"/>
    </location>
</feature>